<reference evidence="1" key="2">
    <citation type="submission" date="2020-11" db="EMBL/GenBank/DDBJ databases">
        <authorList>
            <person name="McCartney M.A."/>
            <person name="Auch B."/>
            <person name="Kono T."/>
            <person name="Mallez S."/>
            <person name="Becker A."/>
            <person name="Gohl D.M."/>
            <person name="Silverstein K.A.T."/>
            <person name="Koren S."/>
            <person name="Bechman K.B."/>
            <person name="Herman A."/>
            <person name="Abrahante J.E."/>
            <person name="Garbe J."/>
        </authorList>
    </citation>
    <scope>NUCLEOTIDE SEQUENCE</scope>
    <source>
        <strain evidence="1">Duluth1</strain>
        <tissue evidence="1">Whole animal</tissue>
    </source>
</reference>
<dbReference type="AlphaFoldDB" id="A0A9D4R6Q2"/>
<dbReference type="EMBL" id="JAIWYP010000003">
    <property type="protein sequence ID" value="KAH3857024.1"/>
    <property type="molecule type" value="Genomic_DNA"/>
</dbReference>
<evidence type="ECO:0000313" key="2">
    <source>
        <dbReference type="Proteomes" id="UP000828390"/>
    </source>
</evidence>
<organism evidence="1 2">
    <name type="scientific">Dreissena polymorpha</name>
    <name type="common">Zebra mussel</name>
    <name type="synonym">Mytilus polymorpha</name>
    <dbReference type="NCBI Taxonomy" id="45954"/>
    <lineage>
        <taxon>Eukaryota</taxon>
        <taxon>Metazoa</taxon>
        <taxon>Spiralia</taxon>
        <taxon>Lophotrochozoa</taxon>
        <taxon>Mollusca</taxon>
        <taxon>Bivalvia</taxon>
        <taxon>Autobranchia</taxon>
        <taxon>Heteroconchia</taxon>
        <taxon>Euheterodonta</taxon>
        <taxon>Imparidentia</taxon>
        <taxon>Neoheterodontei</taxon>
        <taxon>Myida</taxon>
        <taxon>Dreissenoidea</taxon>
        <taxon>Dreissenidae</taxon>
        <taxon>Dreissena</taxon>
    </lineage>
</organism>
<reference evidence="1" key="1">
    <citation type="journal article" date="2019" name="bioRxiv">
        <title>The Genome of the Zebra Mussel, Dreissena polymorpha: A Resource for Invasive Species Research.</title>
        <authorList>
            <person name="McCartney M.A."/>
            <person name="Auch B."/>
            <person name="Kono T."/>
            <person name="Mallez S."/>
            <person name="Zhang Y."/>
            <person name="Obille A."/>
            <person name="Becker A."/>
            <person name="Abrahante J.E."/>
            <person name="Garbe J."/>
            <person name="Badalamenti J.P."/>
            <person name="Herman A."/>
            <person name="Mangelson H."/>
            <person name="Liachko I."/>
            <person name="Sullivan S."/>
            <person name="Sone E.D."/>
            <person name="Koren S."/>
            <person name="Silverstein K.A.T."/>
            <person name="Beckman K.B."/>
            <person name="Gohl D.M."/>
        </authorList>
    </citation>
    <scope>NUCLEOTIDE SEQUENCE</scope>
    <source>
        <strain evidence="1">Duluth1</strain>
        <tissue evidence="1">Whole animal</tissue>
    </source>
</reference>
<name>A0A9D4R6Q2_DREPO</name>
<proteinExistence type="predicted"/>
<sequence length="91" mass="10021">MHSILQATDRVTQRSSRTVSMFSRMPTRSYVNWQKSASLGCWSLANCGSSTGTWPTRKAGSERRSSSCRPLTLAMTSPAYISSSTNKRQGV</sequence>
<dbReference type="Proteomes" id="UP000828390">
    <property type="component" value="Unassembled WGS sequence"/>
</dbReference>
<gene>
    <name evidence="1" type="ORF">DPMN_099621</name>
</gene>
<evidence type="ECO:0000313" key="1">
    <source>
        <dbReference type="EMBL" id="KAH3857024.1"/>
    </source>
</evidence>
<protein>
    <submittedName>
        <fullName evidence="1">Uncharacterized protein</fullName>
    </submittedName>
</protein>
<comment type="caution">
    <text evidence="1">The sequence shown here is derived from an EMBL/GenBank/DDBJ whole genome shotgun (WGS) entry which is preliminary data.</text>
</comment>
<accession>A0A9D4R6Q2</accession>
<keyword evidence="2" id="KW-1185">Reference proteome</keyword>